<comment type="subcellular location">
    <subcellularLocation>
        <location evidence="2">Chromosome</location>
    </subcellularLocation>
    <subcellularLocation>
        <location evidence="1">Nucleus</location>
    </subcellularLocation>
</comment>
<accession>A0A6F9DRE2</accession>
<feature type="region of interest" description="Disordered" evidence="6">
    <location>
        <begin position="478"/>
        <end position="505"/>
    </location>
</feature>
<proteinExistence type="evidence at transcript level"/>
<evidence type="ECO:0000256" key="6">
    <source>
        <dbReference type="SAM" id="MobiDB-lite"/>
    </source>
</evidence>
<dbReference type="InterPro" id="IPR038751">
    <property type="entry name" value="INTS8"/>
</dbReference>
<dbReference type="GO" id="GO:0032039">
    <property type="term" value="C:integrator complex"/>
    <property type="evidence" value="ECO:0007669"/>
    <property type="project" value="TreeGrafter"/>
</dbReference>
<dbReference type="AlphaFoldDB" id="A0A6F9DRE2"/>
<keyword evidence="4" id="KW-0158">Chromosome</keyword>
<evidence type="ECO:0000256" key="5">
    <source>
        <dbReference type="ARBA" id="ARBA00023242"/>
    </source>
</evidence>
<dbReference type="Pfam" id="PF25756">
    <property type="entry name" value="TPR_INTS8"/>
    <property type="match status" value="1"/>
</dbReference>
<dbReference type="EMBL" id="LR790150">
    <property type="protein sequence ID" value="CAB3266012.1"/>
    <property type="molecule type" value="mRNA"/>
</dbReference>
<evidence type="ECO:0000256" key="4">
    <source>
        <dbReference type="ARBA" id="ARBA00022454"/>
    </source>
</evidence>
<evidence type="ECO:0000259" key="7">
    <source>
        <dbReference type="Pfam" id="PF25756"/>
    </source>
</evidence>
<dbReference type="GO" id="GO:0034472">
    <property type="term" value="P:snRNA 3'-end processing"/>
    <property type="evidence" value="ECO:0007669"/>
    <property type="project" value="InterPro"/>
</dbReference>
<feature type="compositionally biased region" description="Basic and acidic residues" evidence="6">
    <location>
        <begin position="478"/>
        <end position="489"/>
    </location>
</feature>
<evidence type="ECO:0000313" key="8">
    <source>
        <dbReference type="EMBL" id="CAB3266012.1"/>
    </source>
</evidence>
<reference evidence="8" key="1">
    <citation type="submission" date="2020-04" db="EMBL/GenBank/DDBJ databases">
        <authorList>
            <person name="Neveu A P."/>
        </authorList>
    </citation>
    <scope>NUCLEOTIDE SEQUENCE</scope>
    <source>
        <tissue evidence="8">Whole embryo</tissue>
    </source>
</reference>
<dbReference type="InterPro" id="IPR057980">
    <property type="entry name" value="TPR_INTS8"/>
</dbReference>
<protein>
    <submittedName>
        <fullName evidence="8">Integrator complex subunit 8-like</fullName>
    </submittedName>
</protein>
<evidence type="ECO:0000256" key="3">
    <source>
        <dbReference type="ARBA" id="ARBA00007147"/>
    </source>
</evidence>
<gene>
    <name evidence="8" type="primary">Sfrs1</name>
</gene>
<sequence length="1017" mass="114779">MSMTDLLYPSSYVRADNNNAKAWFEFLLNPDLLVEHLNETDPEPSGCALIKQFYDQANRPVNDQGQLLPPPDNERNRALKKLALQTASLLKWDLNVFDKELPIASRHQLLTEFMKACKTQIPPTPQNSLATALESMNDHTISSLILYCRWGSRTIVKSSFPCKPGGRITPTVPQSIPYQANAQQRCDEIRDQIIAILKDQVFDIVQFLEAVLHHVKRPVKMPGHKTIADDSMGTSTENESDIVISCEELHAQICYDLGCLHFSHSFYEKAREMFSHVKEWLTRVPENSSGFCEVDEATLNGYRVACQMVTKTESVTDDAVAECESLCLKIEDCLKRKGSALREMAEYIIEDIYKKELSTSYLDEVERKVLYSGDESYGGDILFDVKWTVAVRRAVRGFDQPTGLWTSMMNIAQLQRIVGIVQQVAPYVNSEEAERLGGFLTSLSNNLPEPSLVEQLLQFEVTRKFMHEDDVNDLILRIKGEQDNTRQETSDQPETSTLQTKPTTPEKLLLRTLEPTEIKEALKQLHIAASGKKYYSLVASWELSSAYVSAITTSTTDAESYDFYHIVLAKAFHCVRDGAYSTAKRMLTFVQKSCTTKSDQKIQKIATNELLKVEVMELLDDKSLHYSDREECSELRNQLGDVVTRCRHLLATASDQSKQANLPPILVPLCAAMLLNLEDLSFFMSASRGPSSAPCLRIACLLSLVRAGVIDRSLEPRKAVHDLWSAAMGIYATAAPLASSMSGRGSSKKQQTEPLRNLLPSNAIIARPEFLRFIKLLRNPHLMQIVLSLLVHLHRLCRTDILSDITVPDANVINALWPTGLDGAPLSGPCVTLALRETLAHCLTLQPQNRSWLRTLADVHYAFSNYGAALRSYLLLGAYVTNYFTDVPSNGPYDDDQIIQRMIKCCMHMKCFTQAAVLCQLTKEVDYQTAFKALQENRECCDAVEYHLSEHIWNVQILEHATFERRESGENGKKSILMSAISRPELNHNNPPKVGARVKQFRMCRFFQAMSRQYLCR</sequence>
<feature type="domain" description="INTS8 TPR repeats" evidence="7">
    <location>
        <begin position="501"/>
        <end position="1014"/>
    </location>
</feature>
<comment type="similarity">
    <text evidence="3">Belongs to the Integrator subunit 8 family.</text>
</comment>
<keyword evidence="5" id="KW-0539">Nucleus</keyword>
<evidence type="ECO:0000256" key="1">
    <source>
        <dbReference type="ARBA" id="ARBA00004123"/>
    </source>
</evidence>
<evidence type="ECO:0000256" key="2">
    <source>
        <dbReference type="ARBA" id="ARBA00004286"/>
    </source>
</evidence>
<dbReference type="GO" id="GO:0005694">
    <property type="term" value="C:chromosome"/>
    <property type="evidence" value="ECO:0007669"/>
    <property type="project" value="UniProtKB-SubCell"/>
</dbReference>
<name>A0A6F9DRE2_9ASCI</name>
<dbReference type="PANTHER" id="PTHR13350:SF1">
    <property type="entry name" value="INTEGRATOR COMPLEX SUBUNIT 8"/>
    <property type="match status" value="1"/>
</dbReference>
<feature type="compositionally biased region" description="Polar residues" evidence="6">
    <location>
        <begin position="490"/>
        <end position="503"/>
    </location>
</feature>
<organism evidence="8">
    <name type="scientific">Phallusia mammillata</name>
    <dbReference type="NCBI Taxonomy" id="59560"/>
    <lineage>
        <taxon>Eukaryota</taxon>
        <taxon>Metazoa</taxon>
        <taxon>Chordata</taxon>
        <taxon>Tunicata</taxon>
        <taxon>Ascidiacea</taxon>
        <taxon>Phlebobranchia</taxon>
        <taxon>Ascidiidae</taxon>
        <taxon>Phallusia</taxon>
    </lineage>
</organism>
<dbReference type="PANTHER" id="PTHR13350">
    <property type="entry name" value="INTEGRATOR COMPLEX SUBUNIT 8"/>
    <property type="match status" value="1"/>
</dbReference>